<dbReference type="Proteomes" id="UP001187192">
    <property type="component" value="Unassembled WGS sequence"/>
</dbReference>
<dbReference type="PANTHER" id="PTHR31170:SF25">
    <property type="entry name" value="BNAA09G04570D PROTEIN"/>
    <property type="match status" value="1"/>
</dbReference>
<evidence type="ECO:0000313" key="4">
    <source>
        <dbReference type="Proteomes" id="UP001187192"/>
    </source>
</evidence>
<proteinExistence type="predicted"/>
<sequence length="497" mass="56546">MAEEIVVNIEEGQEKKLAVATTTTTTAEENPDSSTTENEDEGSTASSNVNADFTKSEKDLLNDLKKRAENLRPGYDEEKQQTKIQRVPTIMKERDGNPKEHYYKPKEIAIGPIHGRNTHLAKKELKRTLAAKFISASGKTGEYFLSAIKTKTEKLKKSFDEKVIQLYKDYKLTKMARMLFLDGCSVLQFMHSFVNDELKKLKINNSQATLIQQDLFLLENQIPFLVLKLLVMKSGSRRDELVKSIYKFISINVMAPEVYVSQRLESNLKSVRPNEEPVIFQKGKEPVHLLDLLRSELLFGRDDSLQSSRECKQTFRNVQDLKATGIKFKPSKSCSMKAISFSTRWLITGRLSLPPFVVDNSTAIKLWNLVAYEMSSDEEKSAFGVTSYLSFLDSLIDNEQDVKDLRAVHILRNRLSSDAEVAKLFNTIGSNLVPDKAYSNVKSQIQNHCERKCATWMAQFCQEYIRTPWTILALFAAIIALLLTGFGTWFTVYPREG</sequence>
<keyword evidence="4" id="KW-1185">Reference proteome</keyword>
<name>A0AA88DSQ6_FICCA</name>
<feature type="compositionally biased region" description="Polar residues" evidence="1">
    <location>
        <begin position="43"/>
        <end position="53"/>
    </location>
</feature>
<keyword evidence="2" id="KW-1133">Transmembrane helix</keyword>
<dbReference type="InterPro" id="IPR004158">
    <property type="entry name" value="DUF247_pln"/>
</dbReference>
<dbReference type="AlphaFoldDB" id="A0AA88DSQ6"/>
<feature type="region of interest" description="Disordered" evidence="1">
    <location>
        <begin position="17"/>
        <end position="56"/>
    </location>
</feature>
<dbReference type="EMBL" id="BTGU01000104">
    <property type="protein sequence ID" value="GMN60986.1"/>
    <property type="molecule type" value="Genomic_DNA"/>
</dbReference>
<evidence type="ECO:0000313" key="3">
    <source>
        <dbReference type="EMBL" id="GMN60986.1"/>
    </source>
</evidence>
<evidence type="ECO:0000256" key="1">
    <source>
        <dbReference type="SAM" id="MobiDB-lite"/>
    </source>
</evidence>
<dbReference type="PANTHER" id="PTHR31170">
    <property type="entry name" value="BNAC04G53230D PROTEIN"/>
    <property type="match status" value="1"/>
</dbReference>
<reference evidence="3" key="1">
    <citation type="submission" date="2023-07" db="EMBL/GenBank/DDBJ databases">
        <title>draft genome sequence of fig (Ficus carica).</title>
        <authorList>
            <person name="Takahashi T."/>
            <person name="Nishimura K."/>
        </authorList>
    </citation>
    <scope>NUCLEOTIDE SEQUENCE</scope>
</reference>
<keyword evidence="2" id="KW-0812">Transmembrane</keyword>
<keyword evidence="2" id="KW-0472">Membrane</keyword>
<gene>
    <name evidence="3" type="ORF">TIFTF001_030044</name>
</gene>
<evidence type="ECO:0000256" key="2">
    <source>
        <dbReference type="SAM" id="Phobius"/>
    </source>
</evidence>
<organism evidence="3 4">
    <name type="scientific">Ficus carica</name>
    <name type="common">Common fig</name>
    <dbReference type="NCBI Taxonomy" id="3494"/>
    <lineage>
        <taxon>Eukaryota</taxon>
        <taxon>Viridiplantae</taxon>
        <taxon>Streptophyta</taxon>
        <taxon>Embryophyta</taxon>
        <taxon>Tracheophyta</taxon>
        <taxon>Spermatophyta</taxon>
        <taxon>Magnoliopsida</taxon>
        <taxon>eudicotyledons</taxon>
        <taxon>Gunneridae</taxon>
        <taxon>Pentapetalae</taxon>
        <taxon>rosids</taxon>
        <taxon>fabids</taxon>
        <taxon>Rosales</taxon>
        <taxon>Moraceae</taxon>
        <taxon>Ficeae</taxon>
        <taxon>Ficus</taxon>
    </lineage>
</organism>
<dbReference type="Pfam" id="PF03140">
    <property type="entry name" value="DUF247"/>
    <property type="match status" value="1"/>
</dbReference>
<feature type="transmembrane region" description="Helical" evidence="2">
    <location>
        <begin position="469"/>
        <end position="492"/>
    </location>
</feature>
<protein>
    <submittedName>
        <fullName evidence="3">Uncharacterized protein</fullName>
    </submittedName>
</protein>
<accession>A0AA88DSQ6</accession>
<comment type="caution">
    <text evidence="3">The sequence shown here is derived from an EMBL/GenBank/DDBJ whole genome shotgun (WGS) entry which is preliminary data.</text>
</comment>